<dbReference type="Pfam" id="PF14129">
    <property type="entry name" value="DUF4296"/>
    <property type="match status" value="1"/>
</dbReference>
<reference evidence="2 3" key="1">
    <citation type="submission" date="2013-04" db="EMBL/GenBank/DDBJ databases">
        <title>The Genome Sequence of Parabacteroides gordonii DSM 23371.</title>
        <authorList>
            <consortium name="The Broad Institute Genomics Platform"/>
            <person name="Earl A."/>
            <person name="Ward D."/>
            <person name="Feldgarden M."/>
            <person name="Gevers D."/>
            <person name="Martens E."/>
            <person name="Sakamoto M."/>
            <person name="Benno Y."/>
            <person name="Suzuki N."/>
            <person name="Matsunaga N."/>
            <person name="Koshihara K."/>
            <person name="Seki M."/>
            <person name="Komiya H."/>
            <person name="Walker B."/>
            <person name="Young S."/>
            <person name="Zeng Q."/>
            <person name="Gargeya S."/>
            <person name="Fitzgerald M."/>
            <person name="Haas B."/>
            <person name="Abouelleil A."/>
            <person name="Allen A.W."/>
            <person name="Alvarado L."/>
            <person name="Arachchi H.M."/>
            <person name="Berlin A.M."/>
            <person name="Chapman S.B."/>
            <person name="Gainer-Dewar J."/>
            <person name="Goldberg J."/>
            <person name="Griggs A."/>
            <person name="Gujja S."/>
            <person name="Hansen M."/>
            <person name="Howarth C."/>
            <person name="Imamovic A."/>
            <person name="Ireland A."/>
            <person name="Larimer J."/>
            <person name="McCowan C."/>
            <person name="Murphy C."/>
            <person name="Pearson M."/>
            <person name="Poon T.W."/>
            <person name="Priest M."/>
            <person name="Roberts A."/>
            <person name="Saif S."/>
            <person name="Shea T."/>
            <person name="Sisk P."/>
            <person name="Sykes S."/>
            <person name="Wortman J."/>
            <person name="Nusbaum C."/>
            <person name="Birren B."/>
        </authorList>
    </citation>
    <scope>NUCLEOTIDE SEQUENCE [LARGE SCALE GENOMIC DNA]</scope>
    <source>
        <strain evidence="2 3">MS-1</strain>
    </source>
</reference>
<dbReference type="AlphaFoldDB" id="A0A0F5JD96"/>
<feature type="domain" description="DUF4296" evidence="1">
    <location>
        <begin position="25"/>
        <end position="109"/>
    </location>
</feature>
<proteinExistence type="predicted"/>
<comment type="caution">
    <text evidence="2">The sequence shown here is derived from an EMBL/GenBank/DDBJ whole genome shotgun (WGS) entry which is preliminary data.</text>
</comment>
<dbReference type="PROSITE" id="PS51257">
    <property type="entry name" value="PROKAR_LIPOPROTEIN"/>
    <property type="match status" value="1"/>
</dbReference>
<dbReference type="STRING" id="1203610.HMPREF1536_03208"/>
<protein>
    <recommendedName>
        <fullName evidence="1">DUF4296 domain-containing protein</fullName>
    </recommendedName>
</protein>
<organism evidence="2 3">
    <name type="scientific">Parabacteroides gordonii MS-1 = DSM 23371</name>
    <dbReference type="NCBI Taxonomy" id="1203610"/>
    <lineage>
        <taxon>Bacteria</taxon>
        <taxon>Pseudomonadati</taxon>
        <taxon>Bacteroidota</taxon>
        <taxon>Bacteroidia</taxon>
        <taxon>Bacteroidales</taxon>
        <taxon>Tannerellaceae</taxon>
        <taxon>Parabacteroides</taxon>
    </lineage>
</organism>
<name>A0A0F5JD96_9BACT</name>
<dbReference type="RefSeq" id="WP_028726189.1">
    <property type="nucleotide sequence ID" value="NZ_AUAE01000008.1"/>
</dbReference>
<evidence type="ECO:0000313" key="3">
    <source>
        <dbReference type="Proteomes" id="UP000033035"/>
    </source>
</evidence>
<dbReference type="Proteomes" id="UP000033035">
    <property type="component" value="Unassembled WGS sequence"/>
</dbReference>
<sequence>MRNSLRRYGVVLFGAALLFSCSKVPDGILSEKEMKAVLIDMQLAEAVINTDYKAYSDDAQKEALYQAVFRKHKIEQAVYDSSLVWYGRNLDIYMQVYDLVLAELNERQKALGDVQASAAPVSKQDSVDIWPRLTYLTFEPKALFNGVTIDIKPETNYPSGSSFVLGLRVWGLNDGMKNRPEIRLSANQGDTVITVNDKILKDGYHETTLRTLPTKQVKSIYGFIRLDGKDDSTSYFKVYVDSLNLMRYNYGRLPGIAKDSVNIAGKDSVK</sequence>
<accession>A0A0F5JD96</accession>
<dbReference type="HOGENOM" id="CLU_065523_0_0_10"/>
<dbReference type="InterPro" id="IPR025381">
    <property type="entry name" value="DUF4296"/>
</dbReference>
<gene>
    <name evidence="2" type="ORF">HMPREF1536_03208</name>
</gene>
<keyword evidence="3" id="KW-1185">Reference proteome</keyword>
<evidence type="ECO:0000313" key="2">
    <source>
        <dbReference type="EMBL" id="KKB55734.1"/>
    </source>
</evidence>
<dbReference type="PATRIC" id="fig|1203610.3.peg.3273"/>
<dbReference type="EMBL" id="AQHW01000015">
    <property type="protein sequence ID" value="KKB55734.1"/>
    <property type="molecule type" value="Genomic_DNA"/>
</dbReference>
<evidence type="ECO:0000259" key="1">
    <source>
        <dbReference type="Pfam" id="PF14129"/>
    </source>
</evidence>